<dbReference type="InterPro" id="IPR029063">
    <property type="entry name" value="SAM-dependent_MTases_sf"/>
</dbReference>
<gene>
    <name evidence="2" type="ORF">UW63_C0091G0004</name>
</gene>
<evidence type="ECO:0000256" key="1">
    <source>
        <dbReference type="SAM" id="Phobius"/>
    </source>
</evidence>
<comment type="caution">
    <text evidence="2">The sequence shown here is derived from an EMBL/GenBank/DDBJ whole genome shotgun (WGS) entry which is preliminary data.</text>
</comment>
<dbReference type="SUPFAM" id="SSF53335">
    <property type="entry name" value="S-adenosyl-L-methionine-dependent methyltransferases"/>
    <property type="match status" value="1"/>
</dbReference>
<reference evidence="2 3" key="1">
    <citation type="journal article" date="2015" name="Nature">
        <title>rRNA introns, odd ribosomes, and small enigmatic genomes across a large radiation of phyla.</title>
        <authorList>
            <person name="Brown C.T."/>
            <person name="Hug L.A."/>
            <person name="Thomas B.C."/>
            <person name="Sharon I."/>
            <person name="Castelle C.J."/>
            <person name="Singh A."/>
            <person name="Wilkins M.J."/>
            <person name="Williams K.H."/>
            <person name="Banfield J.F."/>
        </authorList>
    </citation>
    <scope>NUCLEOTIDE SEQUENCE [LARGE SCALE GENOMIC DNA]</scope>
</reference>
<organism evidence="2 3">
    <name type="scientific">Candidatus Uhrbacteria bacterium GW2011_GWF2_44_350</name>
    <dbReference type="NCBI Taxonomy" id="1619000"/>
    <lineage>
        <taxon>Bacteria</taxon>
        <taxon>Candidatus Uhriibacteriota</taxon>
    </lineage>
</organism>
<dbReference type="EMBL" id="LCJB01000091">
    <property type="protein sequence ID" value="KKT67974.1"/>
    <property type="molecule type" value="Genomic_DNA"/>
</dbReference>
<sequence length="285" mass="32603">MIEIEEKKENFCRLCGSYFVKPFKEPLWKCLACSFCFIPVSKDRETEILRQYSLDQVSTAAYYKKTVEIDKKNFYQRLKTIERFICPTTLVDIGSSVGTFSELAQEFGWQSLAFEPNSVAASLAEQKGLRIINDFFSFEACQKNSLTSFDCAVLNDVLEHVVDPVSLLKDVGKILNVNGLVVITTPNIDSYFCRRYQIKPAEHLVYFSKKTLRQILENNGFEVLLCQSVSRFRHVAAAAKNPTATLSVFDKIIGFIAKINFINFFLAWGLKIFVKDEIFIIGRKK</sequence>
<dbReference type="Gene3D" id="3.40.50.150">
    <property type="entry name" value="Vaccinia Virus protein VP39"/>
    <property type="match status" value="1"/>
</dbReference>
<dbReference type="Pfam" id="PF13489">
    <property type="entry name" value="Methyltransf_23"/>
    <property type="match status" value="1"/>
</dbReference>
<feature type="transmembrane region" description="Helical" evidence="1">
    <location>
        <begin position="252"/>
        <end position="274"/>
    </location>
</feature>
<proteinExistence type="predicted"/>
<dbReference type="PANTHER" id="PTHR43861:SF5">
    <property type="entry name" value="BLL5978 PROTEIN"/>
    <property type="match status" value="1"/>
</dbReference>
<dbReference type="AlphaFoldDB" id="A0A0G1M7T0"/>
<evidence type="ECO:0000313" key="2">
    <source>
        <dbReference type="EMBL" id="KKT67974.1"/>
    </source>
</evidence>
<name>A0A0G1M7T0_9BACT</name>
<accession>A0A0G1M7T0</accession>
<keyword evidence="1" id="KW-0472">Membrane</keyword>
<dbReference type="PANTHER" id="PTHR43861">
    <property type="entry name" value="TRANS-ACONITATE 2-METHYLTRANSFERASE-RELATED"/>
    <property type="match status" value="1"/>
</dbReference>
<keyword evidence="1" id="KW-1133">Transmembrane helix</keyword>
<keyword evidence="1" id="KW-0812">Transmembrane</keyword>
<protein>
    <submittedName>
        <fullName evidence="2">Methyltransferase type 11</fullName>
    </submittedName>
</protein>
<dbReference type="CDD" id="cd02440">
    <property type="entry name" value="AdoMet_MTases"/>
    <property type="match status" value="1"/>
</dbReference>
<evidence type="ECO:0000313" key="3">
    <source>
        <dbReference type="Proteomes" id="UP000034154"/>
    </source>
</evidence>
<dbReference type="GO" id="GO:0008168">
    <property type="term" value="F:methyltransferase activity"/>
    <property type="evidence" value="ECO:0007669"/>
    <property type="project" value="UniProtKB-KW"/>
</dbReference>
<keyword evidence="2" id="KW-0489">Methyltransferase</keyword>
<dbReference type="GO" id="GO:0032259">
    <property type="term" value="P:methylation"/>
    <property type="evidence" value="ECO:0007669"/>
    <property type="project" value="UniProtKB-KW"/>
</dbReference>
<dbReference type="Proteomes" id="UP000034154">
    <property type="component" value="Unassembled WGS sequence"/>
</dbReference>
<keyword evidence="2" id="KW-0808">Transferase</keyword>